<evidence type="ECO:0000313" key="3">
    <source>
        <dbReference type="EMBL" id="TCJ02817.1"/>
    </source>
</evidence>
<evidence type="ECO:0000259" key="2">
    <source>
        <dbReference type="Pfam" id="PF04892"/>
    </source>
</evidence>
<feature type="transmembrane region" description="Helical" evidence="1">
    <location>
        <begin position="33"/>
        <end position="52"/>
    </location>
</feature>
<accession>A0A4R1AT31</accession>
<feature type="transmembrane region" description="Helical" evidence="1">
    <location>
        <begin position="64"/>
        <end position="82"/>
    </location>
</feature>
<feature type="transmembrane region" description="Helical" evidence="1">
    <location>
        <begin position="110"/>
        <end position="132"/>
    </location>
</feature>
<protein>
    <submittedName>
        <fullName evidence="3">VanZ family protein</fullName>
    </submittedName>
</protein>
<reference evidence="3 4" key="1">
    <citation type="submission" date="2019-03" db="EMBL/GenBank/DDBJ databases">
        <authorList>
            <person name="Jensen L."/>
            <person name="Storgaard J."/>
            <person name="Sulaj E."/>
            <person name="Schramm A."/>
            <person name="Marshall I.P.G."/>
        </authorList>
    </citation>
    <scope>NUCLEOTIDE SEQUENCE [LARGE SCALE GENOMIC DNA]</scope>
    <source>
        <strain evidence="3 4">2017H2G3</strain>
    </source>
</reference>
<keyword evidence="4" id="KW-1185">Reference proteome</keyword>
<comment type="caution">
    <text evidence="3">The sequence shown here is derived from an EMBL/GenBank/DDBJ whole genome shotgun (WGS) entry which is preliminary data.</text>
</comment>
<dbReference type="Pfam" id="PF04892">
    <property type="entry name" value="VanZ"/>
    <property type="match status" value="1"/>
</dbReference>
<sequence length="193" mass="22937">MKKLIFLSLLFAICFFLLLFPFFIQLVSYLHPIVLAVVFFCLFIVILFILLFMYKKTIYIHHSLFLWIFIFYTFALLLLLFFRPNNQVYDSINLIPFSTIYYYLNGNVKWIVSFYNLAANIGLFIPYGILLMEKNLSTLWLLLIPIAFISLIETMQFITHRGSLDIDDLILNVLGIFIGFLLYPAFKRIFRLY</sequence>
<dbReference type="OrthoDB" id="4822551at2"/>
<dbReference type="PANTHER" id="PTHR36834:SF1">
    <property type="entry name" value="INTEGRAL MEMBRANE PROTEIN"/>
    <property type="match status" value="1"/>
</dbReference>
<keyword evidence="1" id="KW-0812">Transmembrane</keyword>
<feature type="transmembrane region" description="Helical" evidence="1">
    <location>
        <begin position="139"/>
        <end position="157"/>
    </location>
</feature>
<keyword evidence="1" id="KW-1133">Transmembrane helix</keyword>
<name>A0A4R1AT31_9BACI</name>
<feature type="transmembrane region" description="Helical" evidence="1">
    <location>
        <begin position="7"/>
        <end position="27"/>
    </location>
</feature>
<feature type="domain" description="VanZ-like" evidence="2">
    <location>
        <begin position="69"/>
        <end position="186"/>
    </location>
</feature>
<dbReference type="STRING" id="1742358.GCA_001439605_00643"/>
<dbReference type="EMBL" id="SJTH01000026">
    <property type="protein sequence ID" value="TCJ02817.1"/>
    <property type="molecule type" value="Genomic_DNA"/>
</dbReference>
<dbReference type="AlphaFoldDB" id="A0A4R1AT31"/>
<organism evidence="3 4">
    <name type="scientific">Cytobacillus praedii</name>
    <dbReference type="NCBI Taxonomy" id="1742358"/>
    <lineage>
        <taxon>Bacteria</taxon>
        <taxon>Bacillati</taxon>
        <taxon>Bacillota</taxon>
        <taxon>Bacilli</taxon>
        <taxon>Bacillales</taxon>
        <taxon>Bacillaceae</taxon>
        <taxon>Cytobacillus</taxon>
    </lineage>
</organism>
<evidence type="ECO:0000256" key="1">
    <source>
        <dbReference type="SAM" id="Phobius"/>
    </source>
</evidence>
<dbReference type="InterPro" id="IPR006976">
    <property type="entry name" value="VanZ-like"/>
</dbReference>
<feature type="transmembrane region" description="Helical" evidence="1">
    <location>
        <begin position="169"/>
        <end position="186"/>
    </location>
</feature>
<dbReference type="PANTHER" id="PTHR36834">
    <property type="entry name" value="MEMBRANE PROTEIN-RELATED"/>
    <property type="match status" value="1"/>
</dbReference>
<gene>
    <name evidence="3" type="ORF">E0Y62_17590</name>
</gene>
<keyword evidence="1" id="KW-0472">Membrane</keyword>
<dbReference type="InterPro" id="IPR053150">
    <property type="entry name" value="Teicoplanin_resist-assoc"/>
</dbReference>
<dbReference type="RefSeq" id="WP_131237722.1">
    <property type="nucleotide sequence ID" value="NZ_SJTH01000026.1"/>
</dbReference>
<proteinExistence type="predicted"/>
<evidence type="ECO:0000313" key="4">
    <source>
        <dbReference type="Proteomes" id="UP000293846"/>
    </source>
</evidence>
<dbReference type="Proteomes" id="UP000293846">
    <property type="component" value="Unassembled WGS sequence"/>
</dbReference>